<sequence length="371" mass="41343">MVLIPLKSQYTSLIATILSGLAELALLSAVLGYNKYLECRALENGGRVNVRHHRFRTRALTVAATLAFVFLEVSNSFFSDPALKRGEVTKSCISLDALPIRRGMLDISLRAAVVGINCLGTNTSLLWQLAGNISDDGEIKCGDDFLFSADIHHSPNEPVPDEHTMECILDGELNLCAFLYSNGSEVTFTEIVLDTDLSFVLDNNYALRVWKTTVYYNTTGMERELLRRSITLARDLVTDQFVLRREVFAGAEETECNFDVFSPATTIKEGFLYAIAVAWTLSLAAFLGSLAIRGRVFYDMSDPLDWARQTVRDEDSSDIDNPVVTTRYENGTRFVLVTRSSAPSEEESNVGTLFRRRRTQQSSVGDLQEVI</sequence>
<gene>
    <name evidence="2" type="ORF">BWQ96_05127</name>
</gene>
<organism evidence="2 3">
    <name type="scientific">Gracilariopsis chorda</name>
    <dbReference type="NCBI Taxonomy" id="448386"/>
    <lineage>
        <taxon>Eukaryota</taxon>
        <taxon>Rhodophyta</taxon>
        <taxon>Florideophyceae</taxon>
        <taxon>Rhodymeniophycidae</taxon>
        <taxon>Gracilariales</taxon>
        <taxon>Gracilariaceae</taxon>
        <taxon>Gracilariopsis</taxon>
    </lineage>
</organism>
<feature type="transmembrane region" description="Helical" evidence="1">
    <location>
        <begin position="271"/>
        <end position="292"/>
    </location>
</feature>
<keyword evidence="1" id="KW-0472">Membrane</keyword>
<accession>A0A2V3ISI7</accession>
<evidence type="ECO:0000256" key="1">
    <source>
        <dbReference type="SAM" id="Phobius"/>
    </source>
</evidence>
<dbReference type="Proteomes" id="UP000247409">
    <property type="component" value="Unassembled WGS sequence"/>
</dbReference>
<keyword evidence="1" id="KW-1133">Transmembrane helix</keyword>
<protein>
    <recommendedName>
        <fullName evidence="4">Transmembrane protein</fullName>
    </recommendedName>
</protein>
<name>A0A2V3ISI7_9FLOR</name>
<evidence type="ECO:0008006" key="4">
    <source>
        <dbReference type="Google" id="ProtNLM"/>
    </source>
</evidence>
<reference evidence="2 3" key="1">
    <citation type="journal article" date="2018" name="Mol. Biol. Evol.">
        <title>Analysis of the draft genome of the red seaweed Gracilariopsis chorda provides insights into genome size evolution in Rhodophyta.</title>
        <authorList>
            <person name="Lee J."/>
            <person name="Yang E.C."/>
            <person name="Graf L."/>
            <person name="Yang J.H."/>
            <person name="Qiu H."/>
            <person name="Zel Zion U."/>
            <person name="Chan C.X."/>
            <person name="Stephens T.G."/>
            <person name="Weber A.P.M."/>
            <person name="Boo G.H."/>
            <person name="Boo S.M."/>
            <person name="Kim K.M."/>
            <person name="Shin Y."/>
            <person name="Jung M."/>
            <person name="Lee S.J."/>
            <person name="Yim H.S."/>
            <person name="Lee J.H."/>
            <person name="Bhattacharya D."/>
            <person name="Yoon H.S."/>
        </authorList>
    </citation>
    <scope>NUCLEOTIDE SEQUENCE [LARGE SCALE GENOMIC DNA]</scope>
    <source>
        <strain evidence="2 3">SKKU-2015</strain>
        <tissue evidence="2">Whole body</tissue>
    </source>
</reference>
<dbReference type="AlphaFoldDB" id="A0A2V3ISI7"/>
<evidence type="ECO:0000313" key="2">
    <source>
        <dbReference type="EMBL" id="PXF45088.1"/>
    </source>
</evidence>
<feature type="transmembrane region" description="Helical" evidence="1">
    <location>
        <begin position="12"/>
        <end position="34"/>
    </location>
</feature>
<evidence type="ECO:0000313" key="3">
    <source>
        <dbReference type="Proteomes" id="UP000247409"/>
    </source>
</evidence>
<dbReference type="EMBL" id="NBIV01000070">
    <property type="protein sequence ID" value="PXF45088.1"/>
    <property type="molecule type" value="Genomic_DNA"/>
</dbReference>
<keyword evidence="3" id="KW-1185">Reference proteome</keyword>
<keyword evidence="1" id="KW-0812">Transmembrane</keyword>
<proteinExistence type="predicted"/>
<comment type="caution">
    <text evidence="2">The sequence shown here is derived from an EMBL/GenBank/DDBJ whole genome shotgun (WGS) entry which is preliminary data.</text>
</comment>